<protein>
    <submittedName>
        <fullName evidence="2">Uncharacterized protein</fullName>
    </submittedName>
</protein>
<evidence type="ECO:0000313" key="2">
    <source>
        <dbReference type="EMBL" id="KAK0638885.1"/>
    </source>
</evidence>
<keyword evidence="3" id="KW-1185">Reference proteome</keyword>
<feature type="region of interest" description="Disordered" evidence="1">
    <location>
        <begin position="1"/>
        <end position="50"/>
    </location>
</feature>
<proteinExistence type="predicted"/>
<organism evidence="2 3">
    <name type="scientific">Cercophora newfieldiana</name>
    <dbReference type="NCBI Taxonomy" id="92897"/>
    <lineage>
        <taxon>Eukaryota</taxon>
        <taxon>Fungi</taxon>
        <taxon>Dikarya</taxon>
        <taxon>Ascomycota</taxon>
        <taxon>Pezizomycotina</taxon>
        <taxon>Sordariomycetes</taxon>
        <taxon>Sordariomycetidae</taxon>
        <taxon>Sordariales</taxon>
        <taxon>Lasiosphaeriaceae</taxon>
        <taxon>Cercophora</taxon>
    </lineage>
</organism>
<comment type="caution">
    <text evidence="2">The sequence shown here is derived from an EMBL/GenBank/DDBJ whole genome shotgun (WGS) entry which is preliminary data.</text>
</comment>
<dbReference type="Proteomes" id="UP001174936">
    <property type="component" value="Unassembled WGS sequence"/>
</dbReference>
<reference evidence="2" key="1">
    <citation type="submission" date="2023-06" db="EMBL/GenBank/DDBJ databases">
        <title>Genome-scale phylogeny and comparative genomics of the fungal order Sordariales.</title>
        <authorList>
            <consortium name="Lawrence Berkeley National Laboratory"/>
            <person name="Hensen N."/>
            <person name="Bonometti L."/>
            <person name="Westerberg I."/>
            <person name="Brannstrom I.O."/>
            <person name="Guillou S."/>
            <person name="Cros-Aarteil S."/>
            <person name="Calhoun S."/>
            <person name="Haridas S."/>
            <person name="Kuo A."/>
            <person name="Mondo S."/>
            <person name="Pangilinan J."/>
            <person name="Riley R."/>
            <person name="Labutti K."/>
            <person name="Andreopoulos B."/>
            <person name="Lipzen A."/>
            <person name="Chen C."/>
            <person name="Yanf M."/>
            <person name="Daum C."/>
            <person name="Ng V."/>
            <person name="Clum A."/>
            <person name="Steindorff A."/>
            <person name="Ohm R."/>
            <person name="Martin F."/>
            <person name="Silar P."/>
            <person name="Natvig D."/>
            <person name="Lalanne C."/>
            <person name="Gautier V."/>
            <person name="Ament-Velasquez S.L."/>
            <person name="Kruys A."/>
            <person name="Hutchinson M.I."/>
            <person name="Powell A.J."/>
            <person name="Barry K."/>
            <person name="Miller A.N."/>
            <person name="Grigoriev I.V."/>
            <person name="Debuchy R."/>
            <person name="Gladieux P."/>
            <person name="Thoren M.H."/>
            <person name="Johannesson H."/>
        </authorList>
    </citation>
    <scope>NUCLEOTIDE SEQUENCE</scope>
    <source>
        <strain evidence="2">SMH2532-1</strain>
    </source>
</reference>
<dbReference type="EMBL" id="JAULSV010000007">
    <property type="protein sequence ID" value="KAK0638885.1"/>
    <property type="molecule type" value="Genomic_DNA"/>
</dbReference>
<gene>
    <name evidence="2" type="ORF">B0T16DRAFT_422050</name>
</gene>
<dbReference type="AlphaFoldDB" id="A0AA40CHW2"/>
<evidence type="ECO:0000256" key="1">
    <source>
        <dbReference type="SAM" id="MobiDB-lite"/>
    </source>
</evidence>
<evidence type="ECO:0000313" key="3">
    <source>
        <dbReference type="Proteomes" id="UP001174936"/>
    </source>
</evidence>
<sequence>MHTGRSGHQPPQRVVPTESRRPPGSLATPAGDTRPGAVCPQPPPASSDPNILLLTFMRHHIPSPQHVI</sequence>
<accession>A0AA40CHW2</accession>
<name>A0AA40CHW2_9PEZI</name>